<dbReference type="PANTHER" id="PTHR46656:SF3">
    <property type="entry name" value="PUTATIVE-RELATED"/>
    <property type="match status" value="1"/>
</dbReference>
<dbReference type="KEGG" id="dalk:DSCA_06740"/>
<name>A0A5K7YKB9_9BACT</name>
<feature type="domain" description="Glycosyl transferase family 1" evidence="1">
    <location>
        <begin position="142"/>
        <end position="291"/>
    </location>
</feature>
<gene>
    <name evidence="2" type="ORF">DSCA_06740</name>
</gene>
<evidence type="ECO:0000313" key="2">
    <source>
        <dbReference type="EMBL" id="BBO66744.1"/>
    </source>
</evidence>
<proteinExistence type="predicted"/>
<dbReference type="GO" id="GO:0016757">
    <property type="term" value="F:glycosyltransferase activity"/>
    <property type="evidence" value="ECO:0007669"/>
    <property type="project" value="InterPro"/>
</dbReference>
<keyword evidence="3" id="KW-1185">Reference proteome</keyword>
<dbReference type="CDD" id="cd03801">
    <property type="entry name" value="GT4_PimA-like"/>
    <property type="match status" value="1"/>
</dbReference>
<sequence length="364" mass="41857">MSISPSKRKEKLYLGLKSGKNFGWGVCSEYLISELSKLRDIHILSESDGSAGNSNLEGKVFQALTDVNLYPLYEKARGTSNFAYTFFENELTADSKTNSERYDMVFGGSTWCRDRMTEAGIANADVLLQGIDPQRFFPITDLKPKESYVIFSGGKFEYRKGQDLVLKAIKVLMEKYRDILLVNCWFNLWPESMRMMQLSSHIRFNYSSTASWQENMKRLYTDNGLDATRIITLDIAPNHQLRNLYAQTDIGVFPNRCEGGTNLVMMEYMACAKPVIASNTSGHMDVINENNSFLLQRMRPLNVVNSKQQRIARWEEPSLEELIETIEVAYHHREIAGRKGRRAGRDLEKFTWERMARTLLEKIT</sequence>
<dbReference type="PANTHER" id="PTHR46656">
    <property type="entry name" value="PUTATIVE-RELATED"/>
    <property type="match status" value="1"/>
</dbReference>
<dbReference type="Proteomes" id="UP000427906">
    <property type="component" value="Chromosome"/>
</dbReference>
<dbReference type="InterPro" id="IPR001296">
    <property type="entry name" value="Glyco_trans_1"/>
</dbReference>
<dbReference type="SUPFAM" id="SSF53756">
    <property type="entry name" value="UDP-Glycosyltransferase/glycogen phosphorylase"/>
    <property type="match status" value="1"/>
</dbReference>
<dbReference type="RefSeq" id="WP_155315079.1">
    <property type="nucleotide sequence ID" value="NZ_AP021874.1"/>
</dbReference>
<dbReference type="Gene3D" id="3.40.50.2000">
    <property type="entry name" value="Glycogen Phosphorylase B"/>
    <property type="match status" value="1"/>
</dbReference>
<dbReference type="OrthoDB" id="5490313at2"/>
<dbReference type="Pfam" id="PF00534">
    <property type="entry name" value="Glycos_transf_1"/>
    <property type="match status" value="1"/>
</dbReference>
<reference evidence="2 3" key="1">
    <citation type="submission" date="2019-11" db="EMBL/GenBank/DDBJ databases">
        <title>Comparative genomics of hydrocarbon-degrading Desulfosarcina strains.</title>
        <authorList>
            <person name="Watanabe M."/>
            <person name="Kojima H."/>
            <person name="Fukui M."/>
        </authorList>
    </citation>
    <scope>NUCLEOTIDE SEQUENCE [LARGE SCALE GENOMIC DNA]</scope>
    <source>
        <strain evidence="2 3">PL12</strain>
    </source>
</reference>
<dbReference type="AlphaFoldDB" id="A0A5K7YKB9"/>
<evidence type="ECO:0000313" key="3">
    <source>
        <dbReference type="Proteomes" id="UP000427906"/>
    </source>
</evidence>
<organism evidence="2 3">
    <name type="scientific">Desulfosarcina alkanivorans</name>
    <dbReference type="NCBI Taxonomy" id="571177"/>
    <lineage>
        <taxon>Bacteria</taxon>
        <taxon>Pseudomonadati</taxon>
        <taxon>Thermodesulfobacteriota</taxon>
        <taxon>Desulfobacteria</taxon>
        <taxon>Desulfobacterales</taxon>
        <taxon>Desulfosarcinaceae</taxon>
        <taxon>Desulfosarcina</taxon>
    </lineage>
</organism>
<accession>A0A5K7YKB9</accession>
<dbReference type="EMBL" id="AP021874">
    <property type="protein sequence ID" value="BBO66744.1"/>
    <property type="molecule type" value="Genomic_DNA"/>
</dbReference>
<evidence type="ECO:0000259" key="1">
    <source>
        <dbReference type="Pfam" id="PF00534"/>
    </source>
</evidence>
<protein>
    <recommendedName>
        <fullName evidence="1">Glycosyl transferase family 1 domain-containing protein</fullName>
    </recommendedName>
</protein>